<keyword evidence="1" id="KW-1133">Transmembrane helix</keyword>
<dbReference type="PANTHER" id="PTHR45228">
    <property type="entry name" value="CYCLIC DI-GMP PHOSPHODIESTERASE TM_0186-RELATED"/>
    <property type="match status" value="1"/>
</dbReference>
<dbReference type="InterPro" id="IPR029151">
    <property type="entry name" value="Sensor-like_sf"/>
</dbReference>
<dbReference type="SMART" id="SM00062">
    <property type="entry name" value="PBPb"/>
    <property type="match status" value="1"/>
</dbReference>
<dbReference type="Proteomes" id="UP000474778">
    <property type="component" value="Unassembled WGS sequence"/>
</dbReference>
<dbReference type="Pfam" id="PF13487">
    <property type="entry name" value="HD_5"/>
    <property type="match status" value="1"/>
</dbReference>
<gene>
    <name evidence="3" type="ORF">GNT65_04030</name>
</gene>
<feature type="domain" description="HD-GYP" evidence="2">
    <location>
        <begin position="845"/>
        <end position="1050"/>
    </location>
</feature>
<keyword evidence="4" id="KW-1185">Reference proteome</keyword>
<dbReference type="PROSITE" id="PS51832">
    <property type="entry name" value="HD_GYP"/>
    <property type="match status" value="1"/>
</dbReference>
<dbReference type="SUPFAM" id="SSF109604">
    <property type="entry name" value="HD-domain/PDEase-like"/>
    <property type="match status" value="2"/>
</dbReference>
<evidence type="ECO:0000313" key="4">
    <source>
        <dbReference type="Proteomes" id="UP000474778"/>
    </source>
</evidence>
<dbReference type="EMBL" id="WRPA01000002">
    <property type="protein sequence ID" value="MXR67840.1"/>
    <property type="molecule type" value="Genomic_DNA"/>
</dbReference>
<evidence type="ECO:0000256" key="1">
    <source>
        <dbReference type="SAM" id="Phobius"/>
    </source>
</evidence>
<comment type="caution">
    <text evidence="3">The sequence shown here is derived from an EMBL/GenBank/DDBJ whole genome shotgun (WGS) entry which is preliminary data.</text>
</comment>
<dbReference type="Gene3D" id="1.10.3210.10">
    <property type="entry name" value="Hypothetical protein af1432"/>
    <property type="match status" value="2"/>
</dbReference>
<dbReference type="Gene3D" id="3.40.190.10">
    <property type="entry name" value="Periplasmic binding protein-like II"/>
    <property type="match status" value="2"/>
</dbReference>
<keyword evidence="1" id="KW-0812">Transmembrane</keyword>
<evidence type="ECO:0000313" key="3">
    <source>
        <dbReference type="EMBL" id="MXR67840.1"/>
    </source>
</evidence>
<dbReference type="CDD" id="cd00077">
    <property type="entry name" value="HDc"/>
    <property type="match status" value="1"/>
</dbReference>
<dbReference type="CDD" id="cd01007">
    <property type="entry name" value="PBP2_BvgS_HisK_like"/>
    <property type="match status" value="1"/>
</dbReference>
<organism evidence="3 4">
    <name type="scientific">Shewanella insulae</name>
    <dbReference type="NCBI Taxonomy" id="2681496"/>
    <lineage>
        <taxon>Bacteria</taxon>
        <taxon>Pseudomonadati</taxon>
        <taxon>Pseudomonadota</taxon>
        <taxon>Gammaproteobacteria</taxon>
        <taxon>Alteromonadales</taxon>
        <taxon>Shewanellaceae</taxon>
        <taxon>Shewanella</taxon>
    </lineage>
</organism>
<dbReference type="Pfam" id="PF00497">
    <property type="entry name" value="SBP_bac_3"/>
    <property type="match status" value="1"/>
</dbReference>
<dbReference type="InterPro" id="IPR003607">
    <property type="entry name" value="HD/PDEase_dom"/>
</dbReference>
<dbReference type="PANTHER" id="PTHR45228:SF5">
    <property type="entry name" value="CYCLIC DI-GMP PHOSPHODIESTERASE VC_1348-RELATED"/>
    <property type="match status" value="1"/>
</dbReference>
<sequence length="1065" mass="119690">MGQGHRMLGLTLAKPKRLTIRFTVVGIFIIATLFTASVAIGLQYYFSQRLATEASLKLYNQSADSTGSYLNQLDNQAINTTKLVANFEGLYTPMGLSQEAKQVFSQAMRSARFIYAIYLGSPDGDLFELVNLDAHPIVRSQLKASLEDRWVIISIQGKGQERIRAFHYLDADFKQRASRMEPTDYDASIRPWFIDARPDKVFKTEPYLFQNLQAPGITYSIRLPNSDAVLAVDVALSSLDDYLAQLGRGDAQEGREVYVYRASGALVASNHQQVNQAELPTPKPLSLTPEEQALVANTPPLIASNETDWPPIDFAVAGLPMGYSIDVLNLVAEMTGLTINYNNGFTWPEFVDKFRSREINLLHSVLNSEANQSLGVFSQPFLSMPFAAVTGPGEAPIKHVGQLAGKRVAIPRGWSIIPIIRQHFPEVEVVEVSSTRGILQAVKEGRAFAAIDNSIVLHYTARQYFIDDLQFHEDLDYAPIDIHAGLSIVMHPENADLIALIDKAIAHISPEQIKALRNKWFAEGQQVAPANVQGTVPYKALIDIAADPTRQKQLVAISLNGEPSFVYVSPLGSSAAEQEYFAILVPQEMLLASSLDKVKKSIAITGLCLLLALPFSWLFASPIISPIKLLALENLKVKFRRYDEVTRVDSYIKEIDELAISLVDMSESIRQHEQDHKALMDAFIKLIAQAIDDKSPYTAGHCNRVPELGLMLAEYAAQSDLPAFEAFRFKNADEHREFRIAAWLHDCGKITTPEHIVDKGSKLELIYNRIHEVRMRFEVLWRDAEIHCLKQCQEHPEREAEYTEELRRRHEQLTEDFAFIAGANVGGEFMEQADIDRLKTLSAITWQRHFDDRLGLSPVEELNYPEFTSDVSLPVTEPLLADKPQHVIARHRPEVFDPKFGIKMNVPEALYNQGEIYNLSISRGTLTDEDRFKINQHITSTIKMLENLPFPPELARVPRYASTHHETLKGTGYPRKLTGEDLSIPERILVLADIFEALTAADRPYKKAKPLSVAIDILHKMVLDQHVDGEVFKLFLSSGIYLEYAERYLAPQQIDEVDIDKYLAA</sequence>
<dbReference type="SUPFAM" id="SSF103190">
    <property type="entry name" value="Sensory domain-like"/>
    <property type="match status" value="1"/>
</dbReference>
<dbReference type="InterPro" id="IPR001638">
    <property type="entry name" value="Solute-binding_3/MltF_N"/>
</dbReference>
<protein>
    <submittedName>
        <fullName evidence="3">Transporter substrate-binding domain-containing protein</fullName>
    </submittedName>
</protein>
<evidence type="ECO:0000259" key="2">
    <source>
        <dbReference type="PROSITE" id="PS51832"/>
    </source>
</evidence>
<dbReference type="SMART" id="SM00471">
    <property type="entry name" value="HDc"/>
    <property type="match status" value="1"/>
</dbReference>
<dbReference type="Gene3D" id="3.30.450.20">
    <property type="entry name" value="PAS domain"/>
    <property type="match status" value="1"/>
</dbReference>
<accession>A0A6L7HV05</accession>
<keyword evidence="1" id="KW-0472">Membrane</keyword>
<dbReference type="InterPro" id="IPR037522">
    <property type="entry name" value="HD_GYP_dom"/>
</dbReference>
<name>A0A6L7HV05_9GAMM</name>
<dbReference type="InterPro" id="IPR052020">
    <property type="entry name" value="Cyclic_di-GMP/3'3'-cGAMP_PDE"/>
</dbReference>
<dbReference type="GO" id="GO:0008081">
    <property type="term" value="F:phosphoric diester hydrolase activity"/>
    <property type="evidence" value="ECO:0007669"/>
    <property type="project" value="UniProtKB-ARBA"/>
</dbReference>
<dbReference type="AlphaFoldDB" id="A0A6L7HV05"/>
<reference evidence="3 4" key="1">
    <citation type="submission" date="2019-12" db="EMBL/GenBank/DDBJ databases">
        <title>Shewanella insulae sp. nov., isolated from a tidal flat.</title>
        <authorList>
            <person name="Yoon J.-H."/>
        </authorList>
    </citation>
    <scope>NUCLEOTIDE SEQUENCE [LARGE SCALE GENOMIC DNA]</scope>
    <source>
        <strain evidence="3 4">JBTF-M18</strain>
    </source>
</reference>
<dbReference type="SUPFAM" id="SSF53850">
    <property type="entry name" value="Periplasmic binding protein-like II"/>
    <property type="match status" value="1"/>
</dbReference>
<dbReference type="RefSeq" id="WP_160793818.1">
    <property type="nucleotide sequence ID" value="NZ_WRPA01000002.1"/>
</dbReference>
<proteinExistence type="predicted"/>
<feature type="transmembrane region" description="Helical" evidence="1">
    <location>
        <begin position="20"/>
        <end position="46"/>
    </location>
</feature>